<keyword evidence="3" id="KW-1185">Reference proteome</keyword>
<feature type="transmembrane region" description="Helical" evidence="1">
    <location>
        <begin position="51"/>
        <end position="70"/>
    </location>
</feature>
<dbReference type="EMBL" id="KZ678570">
    <property type="protein sequence ID" value="PSR79341.1"/>
    <property type="molecule type" value="Genomic_DNA"/>
</dbReference>
<dbReference type="Proteomes" id="UP000241462">
    <property type="component" value="Unassembled WGS sequence"/>
</dbReference>
<keyword evidence="1" id="KW-0472">Membrane</keyword>
<evidence type="ECO:0000313" key="3">
    <source>
        <dbReference type="Proteomes" id="UP000241462"/>
    </source>
</evidence>
<protein>
    <submittedName>
        <fullName evidence="2">Uncharacterized protein</fullName>
    </submittedName>
</protein>
<proteinExistence type="predicted"/>
<keyword evidence="1" id="KW-1133">Transmembrane helix</keyword>
<name>A0A2T2ZY13_9PEZI</name>
<keyword evidence="1" id="KW-0812">Transmembrane</keyword>
<reference evidence="2 3" key="1">
    <citation type="journal article" date="2018" name="Mycol. Prog.">
        <title>Coniella lustricola, a new species from submerged detritus.</title>
        <authorList>
            <person name="Raudabaugh D.B."/>
            <person name="Iturriaga T."/>
            <person name="Carver A."/>
            <person name="Mondo S."/>
            <person name="Pangilinan J."/>
            <person name="Lipzen A."/>
            <person name="He G."/>
            <person name="Amirebrahimi M."/>
            <person name="Grigoriev I.V."/>
            <person name="Miller A.N."/>
        </authorList>
    </citation>
    <scope>NUCLEOTIDE SEQUENCE [LARGE SCALE GENOMIC DNA]</scope>
    <source>
        <strain evidence="2 3">B22-T-1</strain>
    </source>
</reference>
<evidence type="ECO:0000256" key="1">
    <source>
        <dbReference type="SAM" id="Phobius"/>
    </source>
</evidence>
<dbReference type="AlphaFoldDB" id="A0A2T2ZY13"/>
<dbReference type="InParanoid" id="A0A2T2ZY13"/>
<accession>A0A2T2ZY13</accession>
<organism evidence="2 3">
    <name type="scientific">Coniella lustricola</name>
    <dbReference type="NCBI Taxonomy" id="2025994"/>
    <lineage>
        <taxon>Eukaryota</taxon>
        <taxon>Fungi</taxon>
        <taxon>Dikarya</taxon>
        <taxon>Ascomycota</taxon>
        <taxon>Pezizomycotina</taxon>
        <taxon>Sordariomycetes</taxon>
        <taxon>Sordariomycetidae</taxon>
        <taxon>Diaporthales</taxon>
        <taxon>Schizoparmaceae</taxon>
        <taxon>Coniella</taxon>
    </lineage>
</organism>
<gene>
    <name evidence="2" type="ORF">BD289DRAFT_442530</name>
</gene>
<evidence type="ECO:0000313" key="2">
    <source>
        <dbReference type="EMBL" id="PSR79341.1"/>
    </source>
</evidence>
<sequence>MDLRGQHFSWIVMFPTIFGHLQLLCGLYPFGQHSSYWDTAELFQCPACSRFSFIYFSVYFFLGLISYFPFHLPVSHFNVCNSMSSVP</sequence>
<feature type="transmembrane region" description="Helical" evidence="1">
    <location>
        <begin position="12"/>
        <end position="31"/>
    </location>
</feature>